<dbReference type="EMBL" id="VOFY01000015">
    <property type="protein sequence ID" value="KAA8585453.1"/>
    <property type="molecule type" value="Genomic_DNA"/>
</dbReference>
<dbReference type="AlphaFoldDB" id="A0A5J5CX42"/>
<reference evidence="1 2" key="1">
    <citation type="submission" date="2019-08" db="EMBL/GenBank/DDBJ databases">
        <title>A chromosome-level genome assembly, high-density linkage maps, and genome scans reveal the genomic architecture of hybrid incompatibilities underlying speciation via character displacement in darters (Percidae: Etheostominae).</title>
        <authorList>
            <person name="Moran R.L."/>
            <person name="Catchen J.M."/>
            <person name="Fuller R.C."/>
        </authorList>
    </citation>
    <scope>NUCLEOTIDE SEQUENCE [LARGE SCALE GENOMIC DNA]</scope>
    <source>
        <strain evidence="1">EspeVRDwgs_2016</strain>
        <tissue evidence="1">Muscle</tissue>
    </source>
</reference>
<comment type="caution">
    <text evidence="1">The sequence shown here is derived from an EMBL/GenBank/DDBJ whole genome shotgun (WGS) entry which is preliminary data.</text>
</comment>
<evidence type="ECO:0000313" key="2">
    <source>
        <dbReference type="Proteomes" id="UP000327493"/>
    </source>
</evidence>
<gene>
    <name evidence="1" type="ORF">FQN60_004147</name>
</gene>
<proteinExistence type="predicted"/>
<protein>
    <submittedName>
        <fullName evidence="1">Uncharacterized protein</fullName>
    </submittedName>
</protein>
<organism evidence="1 2">
    <name type="scientific">Etheostoma spectabile</name>
    <name type="common">orangethroat darter</name>
    <dbReference type="NCBI Taxonomy" id="54343"/>
    <lineage>
        <taxon>Eukaryota</taxon>
        <taxon>Metazoa</taxon>
        <taxon>Chordata</taxon>
        <taxon>Craniata</taxon>
        <taxon>Vertebrata</taxon>
        <taxon>Euteleostomi</taxon>
        <taxon>Actinopterygii</taxon>
        <taxon>Neopterygii</taxon>
        <taxon>Teleostei</taxon>
        <taxon>Neoteleostei</taxon>
        <taxon>Acanthomorphata</taxon>
        <taxon>Eupercaria</taxon>
        <taxon>Perciformes</taxon>
        <taxon>Percoidei</taxon>
        <taxon>Percidae</taxon>
        <taxon>Etheostomatinae</taxon>
        <taxon>Etheostoma</taxon>
    </lineage>
</organism>
<keyword evidence="2" id="KW-1185">Reference proteome</keyword>
<sequence>MIRQNLCHLLTCASAPRNSPGAMETTLCSTTLTPTLCLMVLRAPITERIGHISQLLCRLFKTSVCSVLGLIILTEGPSSAAIKRCTQTRINPLCAVLQLVPFFFV</sequence>
<accession>A0A5J5CX42</accession>
<dbReference type="Proteomes" id="UP000327493">
    <property type="component" value="Chromosome 15"/>
</dbReference>
<name>A0A5J5CX42_9PERO</name>
<evidence type="ECO:0000313" key="1">
    <source>
        <dbReference type="EMBL" id="KAA8585453.1"/>
    </source>
</evidence>